<evidence type="ECO:0000313" key="1">
    <source>
        <dbReference type="EMBL" id="EJW96347.1"/>
    </source>
</evidence>
<proteinExistence type="predicted"/>
<dbReference type="AlphaFoldDB" id="J9G3E8"/>
<name>J9G3E8_9ZZZZ</name>
<accession>J9G3E8</accession>
<sequence length="41" mass="4630">MSIWTILLNSDERPVPTAFAAGCALCRFSRAKCSRRPKRGY</sequence>
<comment type="caution">
    <text evidence="1">The sequence shown here is derived from an EMBL/GenBank/DDBJ whole genome shotgun (WGS) entry which is preliminary data.</text>
</comment>
<organism evidence="1">
    <name type="scientific">gut metagenome</name>
    <dbReference type="NCBI Taxonomy" id="749906"/>
    <lineage>
        <taxon>unclassified sequences</taxon>
        <taxon>metagenomes</taxon>
        <taxon>organismal metagenomes</taxon>
    </lineage>
</organism>
<reference evidence="1" key="1">
    <citation type="journal article" date="2012" name="PLoS ONE">
        <title>Gene sets for utilization of primary and secondary nutrition supplies in the distal gut of endangered iberian lynx.</title>
        <authorList>
            <person name="Alcaide M."/>
            <person name="Messina E."/>
            <person name="Richter M."/>
            <person name="Bargiela R."/>
            <person name="Peplies J."/>
            <person name="Huws S.A."/>
            <person name="Newbold C.J."/>
            <person name="Golyshin P.N."/>
            <person name="Simon M.A."/>
            <person name="Lopez G."/>
            <person name="Yakimov M.M."/>
            <person name="Ferrer M."/>
        </authorList>
    </citation>
    <scope>NUCLEOTIDE SEQUENCE</scope>
</reference>
<dbReference type="EMBL" id="AMCI01005329">
    <property type="protein sequence ID" value="EJW96347.1"/>
    <property type="molecule type" value="Genomic_DNA"/>
</dbReference>
<gene>
    <name evidence="1" type="ORF">EVA_15546</name>
</gene>
<protein>
    <submittedName>
        <fullName evidence="1">Uncharacterized protein</fullName>
    </submittedName>
</protein>